<dbReference type="InterPro" id="IPR003148">
    <property type="entry name" value="RCK_N"/>
</dbReference>
<dbReference type="SUPFAM" id="SSF116726">
    <property type="entry name" value="TrkA C-terminal domain-like"/>
    <property type="match status" value="1"/>
</dbReference>
<comment type="caution">
    <text evidence="7">The sequence shown here is derived from an EMBL/GenBank/DDBJ whole genome shotgun (WGS) entry which is preliminary data.</text>
</comment>
<dbReference type="PROSITE" id="PS51201">
    <property type="entry name" value="RCK_N"/>
    <property type="match status" value="1"/>
</dbReference>
<evidence type="ECO:0000259" key="6">
    <source>
        <dbReference type="PROSITE" id="PS51202"/>
    </source>
</evidence>
<dbReference type="InterPro" id="IPR036291">
    <property type="entry name" value="NAD(P)-bd_dom_sf"/>
</dbReference>
<feature type="domain" description="RCK C-terminal" evidence="6">
    <location>
        <begin position="136"/>
        <end position="215"/>
    </location>
</feature>
<evidence type="ECO:0000256" key="3">
    <source>
        <dbReference type="ARBA" id="ARBA00022958"/>
    </source>
</evidence>
<organism evidence="7 8">
    <name type="scientific">Paenibacillus puldeungensis</name>
    <dbReference type="NCBI Taxonomy" id="696536"/>
    <lineage>
        <taxon>Bacteria</taxon>
        <taxon>Bacillati</taxon>
        <taxon>Bacillota</taxon>
        <taxon>Bacilli</taxon>
        <taxon>Bacillales</taxon>
        <taxon>Paenibacillaceae</taxon>
        <taxon>Paenibacillus</taxon>
    </lineage>
</organism>
<dbReference type="InterPro" id="IPR006037">
    <property type="entry name" value="RCK_C"/>
</dbReference>
<sequence>MKIIVVGCGRMGTGLSLNLAKKGHHITVIDSNPEAFETLGVHFTGDKIAGNGFDREVLTEAKIDQVDAVVCCTKSDEANAVIARVARNVYHVPCVIARLYDPLKADIYQRLGIQTISTTSWGIEKAAEIITYNQFDSVFRIGNGDVDLLRIEVPSGLVGHTVDDVTALGEIQVVSISRANRTFIPTLGTILEEGDILYISTIASATKKLKSMLALA</sequence>
<dbReference type="Gene3D" id="3.30.70.1450">
    <property type="entry name" value="Regulator of K+ conductance, C-terminal domain"/>
    <property type="match status" value="1"/>
</dbReference>
<keyword evidence="3" id="KW-0630">Potassium</keyword>
<evidence type="ECO:0000256" key="1">
    <source>
        <dbReference type="ARBA" id="ARBA00017378"/>
    </source>
</evidence>
<dbReference type="InterPro" id="IPR036721">
    <property type="entry name" value="RCK_C_sf"/>
</dbReference>
<dbReference type="Pfam" id="PF02254">
    <property type="entry name" value="TrkA_N"/>
    <property type="match status" value="1"/>
</dbReference>
<evidence type="ECO:0000259" key="5">
    <source>
        <dbReference type="PROSITE" id="PS51201"/>
    </source>
</evidence>
<evidence type="ECO:0000313" key="8">
    <source>
        <dbReference type="Proteomes" id="UP001597262"/>
    </source>
</evidence>
<dbReference type="InterPro" id="IPR006036">
    <property type="entry name" value="K_uptake_TrkA"/>
</dbReference>
<proteinExistence type="predicted"/>
<dbReference type="Gene3D" id="3.40.50.720">
    <property type="entry name" value="NAD(P)-binding Rossmann-like Domain"/>
    <property type="match status" value="1"/>
</dbReference>
<keyword evidence="8" id="KW-1185">Reference proteome</keyword>
<keyword evidence="7" id="KW-0406">Ion transport</keyword>
<dbReference type="PRINTS" id="PR00335">
    <property type="entry name" value="KUPTAKETRKA"/>
</dbReference>
<keyword evidence="7" id="KW-0813">Transport</keyword>
<name>A0ABW3RS36_9BACL</name>
<dbReference type="PANTHER" id="PTHR43833">
    <property type="entry name" value="POTASSIUM CHANNEL PROTEIN 2-RELATED-RELATED"/>
    <property type="match status" value="1"/>
</dbReference>
<dbReference type="Pfam" id="PF02080">
    <property type="entry name" value="TrkA_C"/>
    <property type="match status" value="1"/>
</dbReference>
<gene>
    <name evidence="7" type="ORF">ACFQ3W_01310</name>
</gene>
<dbReference type="SUPFAM" id="SSF51735">
    <property type="entry name" value="NAD(P)-binding Rossmann-fold domains"/>
    <property type="match status" value="1"/>
</dbReference>
<dbReference type="RefSeq" id="WP_379315817.1">
    <property type="nucleotide sequence ID" value="NZ_JBHTLM010000001.1"/>
</dbReference>
<evidence type="ECO:0000313" key="7">
    <source>
        <dbReference type="EMBL" id="MFD1174945.1"/>
    </source>
</evidence>
<feature type="domain" description="RCK N-terminal" evidence="5">
    <location>
        <begin position="1"/>
        <end position="118"/>
    </location>
</feature>
<evidence type="ECO:0000256" key="4">
    <source>
        <dbReference type="ARBA" id="ARBA00023027"/>
    </source>
</evidence>
<reference evidence="8" key="1">
    <citation type="journal article" date="2019" name="Int. J. Syst. Evol. Microbiol.">
        <title>The Global Catalogue of Microorganisms (GCM) 10K type strain sequencing project: providing services to taxonomists for standard genome sequencing and annotation.</title>
        <authorList>
            <consortium name="The Broad Institute Genomics Platform"/>
            <consortium name="The Broad Institute Genome Sequencing Center for Infectious Disease"/>
            <person name="Wu L."/>
            <person name="Ma J."/>
        </authorList>
    </citation>
    <scope>NUCLEOTIDE SEQUENCE [LARGE SCALE GENOMIC DNA]</scope>
    <source>
        <strain evidence="8">CCUG 59189</strain>
    </source>
</reference>
<keyword evidence="7" id="KW-0407">Ion channel</keyword>
<dbReference type="EMBL" id="JBHTLM010000001">
    <property type="protein sequence ID" value="MFD1174945.1"/>
    <property type="molecule type" value="Genomic_DNA"/>
</dbReference>
<dbReference type="PROSITE" id="PS51202">
    <property type="entry name" value="RCK_C"/>
    <property type="match status" value="1"/>
</dbReference>
<dbReference type="PANTHER" id="PTHR43833:SF8">
    <property type="entry name" value="TRK SYSTEM POTASSIUM UPTAKE PROTEIN TRKA"/>
    <property type="match status" value="1"/>
</dbReference>
<dbReference type="InterPro" id="IPR050721">
    <property type="entry name" value="Trk_Ktr_HKT_K-transport"/>
</dbReference>
<evidence type="ECO:0000256" key="2">
    <source>
        <dbReference type="ARBA" id="ARBA00022538"/>
    </source>
</evidence>
<protein>
    <recommendedName>
        <fullName evidence="1">Trk system potassium uptake protein TrkA</fullName>
    </recommendedName>
</protein>
<keyword evidence="2" id="KW-0633">Potassium transport</keyword>
<dbReference type="GO" id="GO:0034220">
    <property type="term" value="P:monoatomic ion transmembrane transport"/>
    <property type="evidence" value="ECO:0007669"/>
    <property type="project" value="UniProtKB-KW"/>
</dbReference>
<keyword evidence="4" id="KW-0520">NAD</keyword>
<accession>A0ABW3RS36</accession>
<dbReference type="Proteomes" id="UP001597262">
    <property type="component" value="Unassembled WGS sequence"/>
</dbReference>